<proteinExistence type="predicted"/>
<dbReference type="Proteomes" id="UP001150603">
    <property type="component" value="Unassembled WGS sequence"/>
</dbReference>
<reference evidence="1" key="1">
    <citation type="submission" date="2022-07" db="EMBL/GenBank/DDBJ databases">
        <title>Phylogenomic reconstructions and comparative analyses of Kickxellomycotina fungi.</title>
        <authorList>
            <person name="Reynolds N.K."/>
            <person name="Stajich J.E."/>
            <person name="Barry K."/>
            <person name="Grigoriev I.V."/>
            <person name="Crous P."/>
            <person name="Smith M.E."/>
        </authorList>
    </citation>
    <scope>NUCLEOTIDE SEQUENCE</scope>
    <source>
        <strain evidence="1">NRRL 5244</strain>
    </source>
</reference>
<name>A0ACC1JEE9_9FUNG</name>
<keyword evidence="2" id="KW-1185">Reference proteome</keyword>
<gene>
    <name evidence="1" type="ORF">FBU59_001236</name>
</gene>
<protein>
    <submittedName>
        <fullName evidence="1">Uncharacterized protein</fullName>
    </submittedName>
</protein>
<comment type="caution">
    <text evidence="1">The sequence shown here is derived from an EMBL/GenBank/DDBJ whole genome shotgun (WGS) entry which is preliminary data.</text>
</comment>
<sequence length="652" mass="71930">MLVARTENIGFRRNKRRGMTKNVTERYIRRDIPCGITECTRCPRNFYQQTSGHPMLTSSLPVVIPDSSVVSRYIELLESEDSLKNLVFCQTVLEALDRRNRTRTIGNVRRIAMDVRRGSVVFANEVFEKTRIDRMHGESLAVRDMRAVRGAAAWLSQHDNSAVVIVATLRKADYRAFGAADGFRVLDLGEFLATYHPSLVAHCAAITEATADKPDMDISALDPAEYAQLRLSSKSKQGYASYWSPEEVADGLRTGTLVRGKLRMTRSKDRESVGVVEREGKPDIVVTGRLALNRAADGDIVVVRVLASSEEISELADNNNDDGDGDDQDGDGEDEAMAVELIDAGEETALGAGAEMAVAGVVVSVPERKWRMYVATLQTDEAGGAQHLAVPVDVHVPKIRIHYMDAAAISGQYFVVAIDTWPADSQYPHGHFVRPLGPVGDLDTEIDVILVERRIAVSQAALGFSKASLREMPLDSSTAPWQPDAAEVGRRRDLRDQLIFSIDPKGSQDIDDAISMRRTDTGYEMGVHIADVSQFVKPGMATDTEAQARGTTVYLADRRFNMIPEVLSERICSLRGGTDRYAMSVVWQMDADYNVVDTWFGRTVIRSACEMYYEQAQALLDGASTAPGLQDKSLTEQLRASIVELTTAMRVL</sequence>
<evidence type="ECO:0000313" key="1">
    <source>
        <dbReference type="EMBL" id="KAJ1949226.1"/>
    </source>
</evidence>
<accession>A0ACC1JEE9</accession>
<feature type="non-terminal residue" evidence="1">
    <location>
        <position position="652"/>
    </location>
</feature>
<evidence type="ECO:0000313" key="2">
    <source>
        <dbReference type="Proteomes" id="UP001150603"/>
    </source>
</evidence>
<organism evidence="1 2">
    <name type="scientific">Linderina macrospora</name>
    <dbReference type="NCBI Taxonomy" id="4868"/>
    <lineage>
        <taxon>Eukaryota</taxon>
        <taxon>Fungi</taxon>
        <taxon>Fungi incertae sedis</taxon>
        <taxon>Zoopagomycota</taxon>
        <taxon>Kickxellomycotina</taxon>
        <taxon>Kickxellomycetes</taxon>
        <taxon>Kickxellales</taxon>
        <taxon>Kickxellaceae</taxon>
        <taxon>Linderina</taxon>
    </lineage>
</organism>
<dbReference type="EMBL" id="JANBPW010000510">
    <property type="protein sequence ID" value="KAJ1949226.1"/>
    <property type="molecule type" value="Genomic_DNA"/>
</dbReference>